<proteinExistence type="predicted"/>
<name>A0AAD6XCG8_9AGAR</name>
<gene>
    <name evidence="2" type="ORF">C8F04DRAFT_1075526</name>
</gene>
<comment type="caution">
    <text evidence="2">The sequence shown here is derived from an EMBL/GenBank/DDBJ whole genome shotgun (WGS) entry which is preliminary data.</text>
</comment>
<dbReference type="Gene3D" id="1.20.1280.50">
    <property type="match status" value="1"/>
</dbReference>
<evidence type="ECO:0000313" key="3">
    <source>
        <dbReference type="Proteomes" id="UP001218188"/>
    </source>
</evidence>
<dbReference type="AlphaFoldDB" id="A0AAD6XCG8"/>
<feature type="compositionally biased region" description="Polar residues" evidence="1">
    <location>
        <begin position="13"/>
        <end position="24"/>
    </location>
</feature>
<organism evidence="2 3">
    <name type="scientific">Mycena alexandri</name>
    <dbReference type="NCBI Taxonomy" id="1745969"/>
    <lineage>
        <taxon>Eukaryota</taxon>
        <taxon>Fungi</taxon>
        <taxon>Dikarya</taxon>
        <taxon>Basidiomycota</taxon>
        <taxon>Agaricomycotina</taxon>
        <taxon>Agaricomycetes</taxon>
        <taxon>Agaricomycetidae</taxon>
        <taxon>Agaricales</taxon>
        <taxon>Marasmiineae</taxon>
        <taxon>Mycenaceae</taxon>
        <taxon>Mycena</taxon>
    </lineage>
</organism>
<reference evidence="2" key="1">
    <citation type="submission" date="2023-03" db="EMBL/GenBank/DDBJ databases">
        <title>Massive genome expansion in bonnet fungi (Mycena s.s.) driven by repeated elements and novel gene families across ecological guilds.</title>
        <authorList>
            <consortium name="Lawrence Berkeley National Laboratory"/>
            <person name="Harder C.B."/>
            <person name="Miyauchi S."/>
            <person name="Viragh M."/>
            <person name="Kuo A."/>
            <person name="Thoen E."/>
            <person name="Andreopoulos B."/>
            <person name="Lu D."/>
            <person name="Skrede I."/>
            <person name="Drula E."/>
            <person name="Henrissat B."/>
            <person name="Morin E."/>
            <person name="Kohler A."/>
            <person name="Barry K."/>
            <person name="LaButti K."/>
            <person name="Morin E."/>
            <person name="Salamov A."/>
            <person name="Lipzen A."/>
            <person name="Mereny Z."/>
            <person name="Hegedus B."/>
            <person name="Baldrian P."/>
            <person name="Stursova M."/>
            <person name="Weitz H."/>
            <person name="Taylor A."/>
            <person name="Grigoriev I.V."/>
            <person name="Nagy L.G."/>
            <person name="Martin F."/>
            <person name="Kauserud H."/>
        </authorList>
    </citation>
    <scope>NUCLEOTIDE SEQUENCE</scope>
    <source>
        <strain evidence="2">CBHHK200</strain>
    </source>
</reference>
<evidence type="ECO:0000256" key="1">
    <source>
        <dbReference type="SAM" id="MobiDB-lite"/>
    </source>
</evidence>
<evidence type="ECO:0000313" key="2">
    <source>
        <dbReference type="EMBL" id="KAJ7042966.1"/>
    </source>
</evidence>
<accession>A0AAD6XCG8</accession>
<dbReference type="EMBL" id="JARJCM010000011">
    <property type="protein sequence ID" value="KAJ7042966.1"/>
    <property type="molecule type" value="Genomic_DNA"/>
</dbReference>
<sequence length="353" mass="39488">MGPSVFEEDPNAHISSLPINNPSQPRAGVHPIQTLPPEILGEIFVDFLPPYPGLPPLSGLLSPHLLCRICRQWRAIALSTPRLWSAIRIDAFQNDSDAEQARKLEILKTWLTRSSNCPLSLSLSGASYAPLLGDFIEAILAHRARWEHVDVLVPPKAAHLMRGEMPLLRSLTFGPILHYRGPTGASCSLFDHAPLLTDVVLGGNFFTNQMRFPWAQLTHLNALCLIEWECADVLREAPRLVSFEVRVAPNPSNRGEDVDVPVHLLLRDLILRPLEFHSSGYQQWNVLDRLTLPALCKLQVSEAHVTLRSLKAFMLRSRCTLEELRVVDATLAESVFREILPPFGPLLLKAKAY</sequence>
<keyword evidence="3" id="KW-1185">Reference proteome</keyword>
<protein>
    <recommendedName>
        <fullName evidence="4">F-box domain-containing protein</fullName>
    </recommendedName>
</protein>
<dbReference type="Proteomes" id="UP001218188">
    <property type="component" value="Unassembled WGS sequence"/>
</dbReference>
<feature type="region of interest" description="Disordered" evidence="1">
    <location>
        <begin position="1"/>
        <end position="28"/>
    </location>
</feature>
<evidence type="ECO:0008006" key="4">
    <source>
        <dbReference type="Google" id="ProtNLM"/>
    </source>
</evidence>